<accession>A0A7J5Y4U3</accession>
<evidence type="ECO:0000256" key="4">
    <source>
        <dbReference type="SAM" id="Coils"/>
    </source>
</evidence>
<sequence length="1299" mass="150016">MHSHEKETLQQLVLMPLPNILSIAKDPISVKSMEELKSLLLLVLGCAVQCERKEEMIEKIKLLDFDTQAAIVSHIQEVTHNQLNVLDLSWLDEGSELGQEELEPLSRNMAASLQQLIDQRDKDSEVILDLTQERDYLSSQQPQEGCRNLGMNSPERGQGSGGGGMSNGGSSVNTSGLTKEEKQHLEEKTEQLMDSKHEVERLDQELQRQKQENQSLSCEARSVRVYRDEVDSLRERAARVDRLETELTRCKEKLNDVHFYKTRMEELREDNETLIETKVLLEEQLSASRGRCDKLHTLEKDNLLLRAKLNDLEMERDNERRMEELVEENMLLEIGQKQSMNESAHLGWELEQLSKNHDNTNTETRKPLVHELNECVSSRVLKLEKENRELQTSVERLKEDNHLLQEQQLHTQELDRENQGFSNKISELESEKQHLSDAVASLQERAQSNSEARVREVETENRLLHQNITDTSSRLASLETQLKLANEEAERLGSRAGRCEELERETARLERGRDTLSRERAVGGSGEAGVLLEQEVHRLKRELEEAKGEAQGEQQRLGRQEAEHSLLSKENLDLRCSMENLRSSSTRLASLQDEHKEVQRQTQDLQRKLEEARGEAQGEKKRAERLEQNMAALNQEKHRLEEEIQRSKEDREEEERERQETHVREEELRREKGGSGRGERKLQVALEQAEKGRKNLEKESWRSRTLLEGKETELEEKARRLTTVEKEGATLKKEMERLKEVSVKAKELEKENKELQKQATIDKRTLATLREDLVSEKLSVQQQSVDLERLNEELEKIGLNKEKLLQQEHTLEDRYRLLETRLEETVQQTMKIKEEKITSLERKLEESKKLNTKLRADLSTGEETTTPIIIRKVTGVKELLPADGEQPAEGQLKQLENQNTSLNNQMMGCSDTPPPCRSRTQHYTKRQQNYSASLMAQNAVLQGQVTALESERQREEAWRGRESVLSDHERLLNVHERQAQEYEQLISQHAALKGKQRALESEQRTLHSKYCILVQQKEKWDEQEGHGRKEKEELNQELQKTRLLQQENLQLKSEVDRLAESQSQQSGQCEGLQHRVNDMKGLLSSSQQEVSRWMAQHDSLMEQHQGLDLTMTKLDNHCELLSRLKGNLEEENHHAESDQPAESANHTLLERSMESKELYHQEQKLYIDKRERSTSSERKTGGEDHGPVQVLRPTPKKRSQWSGAKALAKLIKPRKESSRERGGDGTRRQAKTETETENEPRAPRTSHCPPPLPPPPETPPPHHQRSGNYTQDSSHAHSNHNNHTAIWDPRAQQSHPSAE</sequence>
<evidence type="ECO:0000259" key="6">
    <source>
        <dbReference type="Pfam" id="PF19047"/>
    </source>
</evidence>
<evidence type="ECO:0000256" key="5">
    <source>
        <dbReference type="SAM" id="MobiDB-lite"/>
    </source>
</evidence>
<keyword evidence="2" id="KW-0963">Cytoplasm</keyword>
<feature type="region of interest" description="Disordered" evidence="5">
    <location>
        <begin position="1164"/>
        <end position="1299"/>
    </location>
</feature>
<reference evidence="7 8" key="1">
    <citation type="submission" date="2020-03" db="EMBL/GenBank/DDBJ databases">
        <title>Dissostichus mawsoni Genome sequencing and assembly.</title>
        <authorList>
            <person name="Park H."/>
        </authorList>
    </citation>
    <scope>NUCLEOTIDE SEQUENCE [LARGE SCALE GENOMIC DNA]</scope>
    <source>
        <strain evidence="7">DM0001</strain>
        <tissue evidence="7">Muscle</tissue>
    </source>
</reference>
<dbReference type="GO" id="GO:0005737">
    <property type="term" value="C:cytoplasm"/>
    <property type="evidence" value="ECO:0007669"/>
    <property type="project" value="UniProtKB-SubCell"/>
</dbReference>
<comment type="caution">
    <text evidence="7">The sequence shown here is derived from an EMBL/GenBank/DDBJ whole genome shotgun (WGS) entry which is preliminary data.</text>
</comment>
<dbReference type="GO" id="GO:0051959">
    <property type="term" value="F:dynein light intermediate chain binding"/>
    <property type="evidence" value="ECO:0007669"/>
    <property type="project" value="TreeGrafter"/>
</dbReference>
<dbReference type="GO" id="GO:0005813">
    <property type="term" value="C:centrosome"/>
    <property type="evidence" value="ECO:0007669"/>
    <property type="project" value="TreeGrafter"/>
</dbReference>
<keyword evidence="8" id="KW-1185">Reference proteome</keyword>
<feature type="compositionally biased region" description="Basic and acidic residues" evidence="5">
    <location>
        <begin position="178"/>
        <end position="197"/>
    </location>
</feature>
<feature type="compositionally biased region" description="Basic and acidic residues" evidence="5">
    <location>
        <begin position="635"/>
        <end position="681"/>
    </location>
</feature>
<feature type="coiled-coil region" evidence="4">
    <location>
        <begin position="965"/>
        <end position="1002"/>
    </location>
</feature>
<feature type="compositionally biased region" description="Gly residues" evidence="5">
    <location>
        <begin position="158"/>
        <end position="167"/>
    </location>
</feature>
<dbReference type="Gene3D" id="1.10.418.10">
    <property type="entry name" value="Calponin-like domain"/>
    <property type="match status" value="1"/>
</dbReference>
<name>A0A7J5Y4U3_DISMA</name>
<protein>
    <recommendedName>
        <fullName evidence="6">HOOK N-terminal domain-containing protein</fullName>
    </recommendedName>
</protein>
<feature type="domain" description="HOOK N-terminal" evidence="6">
    <location>
        <begin position="15"/>
        <end position="77"/>
    </location>
</feature>
<dbReference type="InterPro" id="IPR043936">
    <property type="entry name" value="HOOK_N"/>
</dbReference>
<feature type="compositionally biased region" description="Pro residues" evidence="5">
    <location>
        <begin position="1248"/>
        <end position="1261"/>
    </location>
</feature>
<evidence type="ECO:0000313" key="7">
    <source>
        <dbReference type="EMBL" id="KAF3844434.1"/>
    </source>
</evidence>
<dbReference type="PANTHER" id="PTHR18947">
    <property type="entry name" value="HOOK PROTEINS"/>
    <property type="match status" value="1"/>
</dbReference>
<dbReference type="GO" id="GO:0030705">
    <property type="term" value="P:cytoskeleton-dependent intracellular transport"/>
    <property type="evidence" value="ECO:0007669"/>
    <property type="project" value="InterPro"/>
</dbReference>
<gene>
    <name evidence="7" type="ORF">F7725_007597</name>
</gene>
<feature type="non-terminal residue" evidence="7">
    <location>
        <position position="1"/>
    </location>
</feature>
<evidence type="ECO:0000256" key="1">
    <source>
        <dbReference type="ARBA" id="ARBA00004496"/>
    </source>
</evidence>
<feature type="coiled-coil region" evidence="4">
    <location>
        <begin position="1028"/>
        <end position="1064"/>
    </location>
</feature>
<evidence type="ECO:0000313" key="8">
    <source>
        <dbReference type="Proteomes" id="UP000518266"/>
    </source>
</evidence>
<comment type="subcellular location">
    <subcellularLocation>
        <location evidence="1">Cytoplasm</location>
    </subcellularLocation>
</comment>
<proteinExistence type="predicted"/>
<feature type="region of interest" description="Disordered" evidence="5">
    <location>
        <begin position="545"/>
        <end position="564"/>
    </location>
</feature>
<organism evidence="7 8">
    <name type="scientific">Dissostichus mawsoni</name>
    <name type="common">Antarctic cod</name>
    <dbReference type="NCBI Taxonomy" id="36200"/>
    <lineage>
        <taxon>Eukaryota</taxon>
        <taxon>Metazoa</taxon>
        <taxon>Chordata</taxon>
        <taxon>Craniata</taxon>
        <taxon>Vertebrata</taxon>
        <taxon>Euteleostomi</taxon>
        <taxon>Actinopterygii</taxon>
        <taxon>Neopterygii</taxon>
        <taxon>Teleostei</taxon>
        <taxon>Neoteleostei</taxon>
        <taxon>Acanthomorphata</taxon>
        <taxon>Eupercaria</taxon>
        <taxon>Perciformes</taxon>
        <taxon>Notothenioidei</taxon>
        <taxon>Nototheniidae</taxon>
        <taxon>Dissostichus</taxon>
    </lineage>
</organism>
<dbReference type="SUPFAM" id="SSF116907">
    <property type="entry name" value="Hook domain"/>
    <property type="match status" value="1"/>
</dbReference>
<dbReference type="Proteomes" id="UP000518266">
    <property type="component" value="Unassembled WGS sequence"/>
</dbReference>
<feature type="region of interest" description="Disordered" evidence="5">
    <location>
        <begin position="132"/>
        <end position="197"/>
    </location>
</feature>
<keyword evidence="3 4" id="KW-0175">Coiled coil</keyword>
<dbReference type="EMBL" id="JAAKFY010000015">
    <property type="protein sequence ID" value="KAF3844434.1"/>
    <property type="molecule type" value="Genomic_DNA"/>
</dbReference>
<dbReference type="OrthoDB" id="10254988at2759"/>
<feature type="coiled-coil region" evidence="4">
    <location>
        <begin position="885"/>
        <end position="912"/>
    </location>
</feature>
<feature type="region of interest" description="Disordered" evidence="5">
    <location>
        <begin position="588"/>
        <end position="622"/>
    </location>
</feature>
<feature type="region of interest" description="Disordered" evidence="5">
    <location>
        <begin position="634"/>
        <end position="681"/>
    </location>
</feature>
<evidence type="ECO:0000256" key="2">
    <source>
        <dbReference type="ARBA" id="ARBA00022490"/>
    </source>
</evidence>
<dbReference type="Pfam" id="PF19047">
    <property type="entry name" value="HOOK_N"/>
    <property type="match status" value="1"/>
</dbReference>
<dbReference type="GO" id="GO:0031122">
    <property type="term" value="P:cytoplasmic microtubule organization"/>
    <property type="evidence" value="ECO:0007669"/>
    <property type="project" value="TreeGrafter"/>
</dbReference>
<feature type="compositionally biased region" description="Basic and acidic residues" evidence="5">
    <location>
        <begin position="1213"/>
        <end position="1242"/>
    </location>
</feature>
<feature type="compositionally biased region" description="Basic and acidic residues" evidence="5">
    <location>
        <begin position="592"/>
        <end position="622"/>
    </location>
</feature>
<evidence type="ECO:0000256" key="3">
    <source>
        <dbReference type="ARBA" id="ARBA00023054"/>
    </source>
</evidence>
<dbReference type="InterPro" id="IPR036872">
    <property type="entry name" value="CH_dom_sf"/>
</dbReference>
<dbReference type="GO" id="GO:0008017">
    <property type="term" value="F:microtubule binding"/>
    <property type="evidence" value="ECO:0007669"/>
    <property type="project" value="TreeGrafter"/>
</dbReference>
<dbReference type="PANTHER" id="PTHR18947:SF31">
    <property type="entry name" value="PROTEIN DAPLE"/>
    <property type="match status" value="1"/>
</dbReference>
<feature type="compositionally biased region" description="Basic and acidic residues" evidence="5">
    <location>
        <begin position="1164"/>
        <end position="1186"/>
    </location>
</feature>